<sequence length="360" mass="36700">MSGSAAPPPAPVGGARAPLSAGSKLGLVAGVAGLLVVLYWMGGGDAPRAQREDIGGSAGPAGALRSVVLPPPDPPSLPVMPASMPASLPAPQQPPRPYPSRAATQPARAAPIMAWEAARDVADGRGAAGGGDPLRAEVAEDALATRLQATRTPPTRARRLRDPDLTITMGAVVPCTRNTPVNTQLPGFVACTVPVDVYGTSGRVVLLGAGTRMVGQIQRSLEHGTNRAFVLWTRAETPDHVIVDLASPGTDALGQNGIAVDAHTNFWARFGGAVMLSFIDAGLQAGAIAASNAAAGSDGSGQRLNFFQLQAGGRGAAAQALEATVNIPPWGTAPQGEAEAVFVARDLDFSDVYRLRATGQ</sequence>
<evidence type="ECO:0000256" key="3">
    <source>
        <dbReference type="ARBA" id="ARBA00022692"/>
    </source>
</evidence>
<evidence type="ECO:0008006" key="9">
    <source>
        <dbReference type="Google" id="ProtNLM"/>
    </source>
</evidence>
<evidence type="ECO:0000313" key="8">
    <source>
        <dbReference type="Proteomes" id="UP000765160"/>
    </source>
</evidence>
<comment type="similarity">
    <text evidence="2">Belongs to the TrbI/VirB10 family.</text>
</comment>
<keyword evidence="3" id="KW-0812">Transmembrane</keyword>
<evidence type="ECO:0000256" key="1">
    <source>
        <dbReference type="ARBA" id="ARBA00004167"/>
    </source>
</evidence>
<evidence type="ECO:0000256" key="4">
    <source>
        <dbReference type="ARBA" id="ARBA00022989"/>
    </source>
</evidence>
<dbReference type="Proteomes" id="UP000765160">
    <property type="component" value="Unassembled WGS sequence"/>
</dbReference>
<keyword evidence="8" id="KW-1185">Reference proteome</keyword>
<evidence type="ECO:0000256" key="5">
    <source>
        <dbReference type="ARBA" id="ARBA00023136"/>
    </source>
</evidence>
<protein>
    <recommendedName>
        <fullName evidence="9">Type IV secretion system protein VirB10</fullName>
    </recommendedName>
</protein>
<accession>A0ABX1F827</accession>
<dbReference type="Gene3D" id="2.40.128.260">
    <property type="entry name" value="Type IV secretion system, VirB10/TraB/TrbI"/>
    <property type="match status" value="2"/>
</dbReference>
<gene>
    <name evidence="7" type="ORF">HB662_27585</name>
</gene>
<organism evidence="7 8">
    <name type="scientific">Falsiroseomonas frigidaquae</name>
    <dbReference type="NCBI Taxonomy" id="487318"/>
    <lineage>
        <taxon>Bacteria</taxon>
        <taxon>Pseudomonadati</taxon>
        <taxon>Pseudomonadota</taxon>
        <taxon>Alphaproteobacteria</taxon>
        <taxon>Acetobacterales</taxon>
        <taxon>Roseomonadaceae</taxon>
        <taxon>Falsiroseomonas</taxon>
    </lineage>
</organism>
<comment type="caution">
    <text evidence="7">The sequence shown here is derived from an EMBL/GenBank/DDBJ whole genome shotgun (WGS) entry which is preliminary data.</text>
</comment>
<dbReference type="CDD" id="cd16429">
    <property type="entry name" value="VirB10"/>
    <property type="match status" value="1"/>
</dbReference>
<keyword evidence="4" id="KW-1133">Transmembrane helix</keyword>
<evidence type="ECO:0000313" key="7">
    <source>
        <dbReference type="EMBL" id="NKE48561.1"/>
    </source>
</evidence>
<feature type="compositionally biased region" description="Pro residues" evidence="6">
    <location>
        <begin position="69"/>
        <end position="78"/>
    </location>
</feature>
<dbReference type="InterPro" id="IPR005498">
    <property type="entry name" value="T4SS_VirB10/TraB/TrbI"/>
</dbReference>
<dbReference type="InterPro" id="IPR042217">
    <property type="entry name" value="T4SS_VirB10/TrbI"/>
</dbReference>
<comment type="subcellular location">
    <subcellularLocation>
        <location evidence="1">Membrane</location>
        <topology evidence="1">Single-pass membrane protein</topology>
    </subcellularLocation>
</comment>
<keyword evidence="5" id="KW-0472">Membrane</keyword>
<feature type="region of interest" description="Disordered" evidence="6">
    <location>
        <begin position="50"/>
        <end position="102"/>
    </location>
</feature>
<evidence type="ECO:0000256" key="6">
    <source>
        <dbReference type="SAM" id="MobiDB-lite"/>
    </source>
</evidence>
<proteinExistence type="inferred from homology"/>
<feature type="compositionally biased region" description="Low complexity" evidence="6">
    <location>
        <begin position="79"/>
        <end position="90"/>
    </location>
</feature>
<dbReference type="Pfam" id="PF03743">
    <property type="entry name" value="TrbI"/>
    <property type="match status" value="1"/>
</dbReference>
<dbReference type="EMBL" id="JAAVTX010000010">
    <property type="protein sequence ID" value="NKE48561.1"/>
    <property type="molecule type" value="Genomic_DNA"/>
</dbReference>
<name>A0ABX1F827_9PROT</name>
<evidence type="ECO:0000256" key="2">
    <source>
        <dbReference type="ARBA" id="ARBA00010265"/>
    </source>
</evidence>
<dbReference type="RefSeq" id="WP_168055057.1">
    <property type="nucleotide sequence ID" value="NZ_JAATJR010000010.1"/>
</dbReference>
<reference evidence="7 8" key="1">
    <citation type="submission" date="2020-03" db="EMBL/GenBank/DDBJ databases">
        <title>Roseomonas selenitidurans sp. nov. isolated from soil.</title>
        <authorList>
            <person name="Liu H."/>
        </authorList>
    </citation>
    <scope>NUCLEOTIDE SEQUENCE [LARGE SCALE GENOMIC DNA]</scope>
    <source>
        <strain evidence="7 8">JCM 15073</strain>
    </source>
</reference>